<evidence type="ECO:0000256" key="1">
    <source>
        <dbReference type="ARBA" id="ARBA00009091"/>
    </source>
</evidence>
<feature type="coiled-coil region" evidence="3">
    <location>
        <begin position="42"/>
        <end position="77"/>
    </location>
</feature>
<dbReference type="Pfam" id="PF03938">
    <property type="entry name" value="OmpH"/>
    <property type="match status" value="1"/>
</dbReference>
<organism evidence="5 6">
    <name type="scientific">Abyssalbus ytuae</name>
    <dbReference type="NCBI Taxonomy" id="2926907"/>
    <lineage>
        <taxon>Bacteria</taxon>
        <taxon>Pseudomonadati</taxon>
        <taxon>Bacteroidota</taxon>
        <taxon>Flavobacteriia</taxon>
        <taxon>Flavobacteriales</taxon>
        <taxon>Flavobacteriaceae</taxon>
        <taxon>Abyssalbus</taxon>
    </lineage>
</organism>
<feature type="signal peptide" evidence="4">
    <location>
        <begin position="1"/>
        <end position="23"/>
    </location>
</feature>
<protein>
    <submittedName>
        <fullName evidence="5">OmpH family outer membrane protein</fullName>
    </submittedName>
</protein>
<proteinExistence type="inferred from homology"/>
<dbReference type="PANTHER" id="PTHR35089">
    <property type="entry name" value="CHAPERONE PROTEIN SKP"/>
    <property type="match status" value="1"/>
</dbReference>
<dbReference type="GO" id="GO:0005829">
    <property type="term" value="C:cytosol"/>
    <property type="evidence" value="ECO:0007669"/>
    <property type="project" value="TreeGrafter"/>
</dbReference>
<dbReference type="SMART" id="SM00935">
    <property type="entry name" value="OmpH"/>
    <property type="match status" value="1"/>
</dbReference>
<dbReference type="RefSeq" id="WP_255845490.1">
    <property type="nucleotide sequence ID" value="NZ_CP094358.1"/>
</dbReference>
<feature type="chain" id="PRO_5039261626" evidence="4">
    <location>
        <begin position="24"/>
        <end position="169"/>
    </location>
</feature>
<keyword evidence="2 4" id="KW-0732">Signal</keyword>
<accession>A0A9E6ZTZ9</accession>
<dbReference type="EMBL" id="CP094358">
    <property type="protein sequence ID" value="UOB18873.1"/>
    <property type="molecule type" value="Genomic_DNA"/>
</dbReference>
<dbReference type="AlphaFoldDB" id="A0A9E6ZTZ9"/>
<dbReference type="GO" id="GO:0050821">
    <property type="term" value="P:protein stabilization"/>
    <property type="evidence" value="ECO:0007669"/>
    <property type="project" value="TreeGrafter"/>
</dbReference>
<reference evidence="5" key="1">
    <citation type="submission" date="2022-03" db="EMBL/GenBank/DDBJ databases">
        <title>Description of Abyssus ytuae gen. nov., sp. nov., a novel member of the family Flavobacteriaceae isolated from the sediment of Mariana Trench.</title>
        <authorList>
            <person name="Zhang J."/>
            <person name="Xu X."/>
        </authorList>
    </citation>
    <scope>NUCLEOTIDE SEQUENCE</scope>
    <source>
        <strain evidence="5">MT3330</strain>
    </source>
</reference>
<dbReference type="KEGG" id="fbm:MQE35_06140"/>
<evidence type="ECO:0000313" key="6">
    <source>
        <dbReference type="Proteomes" id="UP000831290"/>
    </source>
</evidence>
<dbReference type="GO" id="GO:0051082">
    <property type="term" value="F:unfolded protein binding"/>
    <property type="evidence" value="ECO:0007669"/>
    <property type="project" value="InterPro"/>
</dbReference>
<evidence type="ECO:0000313" key="5">
    <source>
        <dbReference type="EMBL" id="UOB18873.1"/>
    </source>
</evidence>
<dbReference type="Proteomes" id="UP000831290">
    <property type="component" value="Chromosome"/>
</dbReference>
<keyword evidence="3" id="KW-0175">Coiled coil</keyword>
<comment type="similarity">
    <text evidence="1">Belongs to the Skp family.</text>
</comment>
<keyword evidence="6" id="KW-1185">Reference proteome</keyword>
<dbReference type="InterPro" id="IPR024930">
    <property type="entry name" value="Skp_dom_sf"/>
</dbReference>
<name>A0A9E6ZTZ9_9FLAO</name>
<dbReference type="PANTHER" id="PTHR35089:SF1">
    <property type="entry name" value="CHAPERONE PROTEIN SKP"/>
    <property type="match status" value="1"/>
</dbReference>
<dbReference type="Gene3D" id="3.30.910.20">
    <property type="entry name" value="Skp domain"/>
    <property type="match status" value="1"/>
</dbReference>
<evidence type="ECO:0000256" key="2">
    <source>
        <dbReference type="ARBA" id="ARBA00022729"/>
    </source>
</evidence>
<evidence type="ECO:0000256" key="3">
    <source>
        <dbReference type="SAM" id="Coils"/>
    </source>
</evidence>
<dbReference type="InterPro" id="IPR005632">
    <property type="entry name" value="Chaperone_Skp"/>
</dbReference>
<dbReference type="SUPFAM" id="SSF111384">
    <property type="entry name" value="OmpH-like"/>
    <property type="match status" value="1"/>
</dbReference>
<sequence length="169" mass="18703">MKQLKKLVIAFALVVGTMSFVNAQSKLAHINVQQLLADMPEMKAAEAELTKLSKNYEADIRTTMQELQTKVALYEKEAPTKTDEENAQRMQEVQGIQQNIQQANQVAQQELGKKRMEILEPILKKANDAILKVGRAQGFDFVLDSSAGSGVILADGKDLLADVKKELGF</sequence>
<gene>
    <name evidence="5" type="ORF">MQE35_06140</name>
</gene>
<evidence type="ECO:0000256" key="4">
    <source>
        <dbReference type="SAM" id="SignalP"/>
    </source>
</evidence>